<keyword evidence="4" id="KW-1185">Reference proteome</keyword>
<feature type="region of interest" description="Disordered" evidence="1">
    <location>
        <begin position="1"/>
        <end position="54"/>
    </location>
</feature>
<keyword evidence="2" id="KW-0472">Membrane</keyword>
<keyword evidence="2" id="KW-0812">Transmembrane</keyword>
<name>A0A139A6Z3_GONPJ</name>
<reference evidence="3 4" key="1">
    <citation type="journal article" date="2015" name="Genome Biol. Evol.">
        <title>Phylogenomic analyses indicate that early fungi evolved digesting cell walls of algal ancestors of land plants.</title>
        <authorList>
            <person name="Chang Y."/>
            <person name="Wang S."/>
            <person name="Sekimoto S."/>
            <person name="Aerts A.L."/>
            <person name="Choi C."/>
            <person name="Clum A."/>
            <person name="LaButti K.M."/>
            <person name="Lindquist E.A."/>
            <person name="Yee Ngan C."/>
            <person name="Ohm R.A."/>
            <person name="Salamov A.A."/>
            <person name="Grigoriev I.V."/>
            <person name="Spatafora J.W."/>
            <person name="Berbee M.L."/>
        </authorList>
    </citation>
    <scope>NUCLEOTIDE SEQUENCE [LARGE SCALE GENOMIC DNA]</scope>
    <source>
        <strain evidence="3 4">JEL478</strain>
    </source>
</reference>
<dbReference type="AlphaFoldDB" id="A0A139A6Z3"/>
<feature type="transmembrane region" description="Helical" evidence="2">
    <location>
        <begin position="83"/>
        <end position="106"/>
    </location>
</feature>
<evidence type="ECO:0000256" key="2">
    <source>
        <dbReference type="SAM" id="Phobius"/>
    </source>
</evidence>
<feature type="compositionally biased region" description="Polar residues" evidence="1">
    <location>
        <begin position="34"/>
        <end position="45"/>
    </location>
</feature>
<accession>A0A139A6Z3</accession>
<proteinExistence type="predicted"/>
<protein>
    <submittedName>
        <fullName evidence="3">Uncharacterized protein</fullName>
    </submittedName>
</protein>
<evidence type="ECO:0000313" key="4">
    <source>
        <dbReference type="Proteomes" id="UP000070544"/>
    </source>
</evidence>
<evidence type="ECO:0000313" key="3">
    <source>
        <dbReference type="EMBL" id="KXS12113.1"/>
    </source>
</evidence>
<feature type="transmembrane region" description="Helical" evidence="2">
    <location>
        <begin position="126"/>
        <end position="147"/>
    </location>
</feature>
<keyword evidence="2" id="KW-1133">Transmembrane helix</keyword>
<evidence type="ECO:0000256" key="1">
    <source>
        <dbReference type="SAM" id="MobiDB-lite"/>
    </source>
</evidence>
<organism evidence="3 4">
    <name type="scientific">Gonapodya prolifera (strain JEL478)</name>
    <name type="common">Monoblepharis prolifera</name>
    <dbReference type="NCBI Taxonomy" id="1344416"/>
    <lineage>
        <taxon>Eukaryota</taxon>
        <taxon>Fungi</taxon>
        <taxon>Fungi incertae sedis</taxon>
        <taxon>Chytridiomycota</taxon>
        <taxon>Chytridiomycota incertae sedis</taxon>
        <taxon>Monoblepharidomycetes</taxon>
        <taxon>Monoblepharidales</taxon>
        <taxon>Gonapodyaceae</taxon>
        <taxon>Gonapodya</taxon>
    </lineage>
</organism>
<sequence length="227" mass="23336">MEKSNHGRRSSPPFGSTTLERGSGGGAGHRPSIPGSQTLIGSSSAGDGLNSKKPGAAASASQMLGQWAANNSLIRTMLVSKEAFVRISSFCFAIVLVGFFNIAVAVEDVVNIVNGNAGTSTSSSLGNVQTIVRAAIGIIYFGAMLSVKEIRRSLWIFRCCADPSTPREVAAPSNPEMLGTQLLGKRGSMGSIGAMADGAAGEHGTPAHALEAVVEATAECLESLEEV</sequence>
<dbReference type="OrthoDB" id="10484786at2759"/>
<gene>
    <name evidence="3" type="ORF">M427DRAFT_137507</name>
</gene>
<dbReference type="EMBL" id="KQ965791">
    <property type="protein sequence ID" value="KXS12113.1"/>
    <property type="molecule type" value="Genomic_DNA"/>
</dbReference>
<dbReference type="Proteomes" id="UP000070544">
    <property type="component" value="Unassembled WGS sequence"/>
</dbReference>